<feature type="region of interest" description="Disordered" evidence="1">
    <location>
        <begin position="222"/>
        <end position="281"/>
    </location>
</feature>
<organism evidence="2">
    <name type="scientific">Bifidobacterium aquikefiricola</name>
    <dbReference type="NCBI Taxonomy" id="3059038"/>
    <lineage>
        <taxon>Bacteria</taxon>
        <taxon>Bacillati</taxon>
        <taxon>Actinomycetota</taxon>
        <taxon>Actinomycetes</taxon>
        <taxon>Bifidobacteriales</taxon>
        <taxon>Bifidobacteriaceae</taxon>
        <taxon>Bifidobacterium</taxon>
    </lineage>
</organism>
<name>A0AB39U938_9BIFI</name>
<protein>
    <recommendedName>
        <fullName evidence="3">UDP-N-acetylmuramyl peptide synthase</fullName>
    </recommendedName>
</protein>
<dbReference type="EMBL" id="CP129674">
    <property type="protein sequence ID" value="XDS45300.1"/>
    <property type="molecule type" value="Genomic_DNA"/>
</dbReference>
<feature type="compositionally biased region" description="Basic and acidic residues" evidence="1">
    <location>
        <begin position="222"/>
        <end position="232"/>
    </location>
</feature>
<evidence type="ECO:0008006" key="3">
    <source>
        <dbReference type="Google" id="ProtNLM"/>
    </source>
</evidence>
<evidence type="ECO:0000313" key="2">
    <source>
        <dbReference type="EMBL" id="XDS45300.1"/>
    </source>
</evidence>
<reference evidence="2" key="1">
    <citation type="submission" date="2023-07" db="EMBL/GenBank/DDBJ databases">
        <title>Bifidobacterium aquikefiriaerophilum sp. nov. and Bifidobacterium eccum sp. nov., isolated from water kefir.</title>
        <authorList>
            <person name="Breselge S."/>
            <person name="Bellassi P."/>
            <person name="Barcenilla C."/>
            <person name="Alvarez-Ordonez A."/>
            <person name="Morelli L."/>
            <person name="Cotter P.D."/>
        </authorList>
    </citation>
    <scope>NUCLEOTIDE SEQUENCE</scope>
    <source>
        <strain evidence="2">WK041_4_12</strain>
    </source>
</reference>
<gene>
    <name evidence="2" type="ORF">QN215_04115</name>
</gene>
<sequence length="357" mass="38046">MSQRMTLGYLGNHYGLAVQPRFCEPVTITSLSDDAHSVRPGALFVPSQTRVSAADIAMAQSRGAYAMVLPQAQGTAASNIQIPLLLGSLDAKQIGQLASDVAGKPSESLAIFAIADSEGGKYVDKLAEFLHVLGNPVGVVSSEGSYSLDRPLELNYPISMFDMERLMSVCLEDGAAALVIAVNPQTLKPHALQAVQVDVVSMVSPHSASTSVSAARAREAADRAVKKGDKQADATQTVVIASDDMKSEAMKSEAMKGDKDSQHDKRHDSAPGTNRSKIRQAEQRRLEQICTTYGLSITKNTKVAARTDESDSLSLQAGISEDSESQRQLSLSISMTMAAGVRRNNIKSAIRVAKELS</sequence>
<proteinExistence type="predicted"/>
<dbReference type="AlphaFoldDB" id="A0AB39U938"/>
<dbReference type="RefSeq" id="WP_369344838.1">
    <property type="nucleotide sequence ID" value="NZ_CP129674.1"/>
</dbReference>
<evidence type="ECO:0000256" key="1">
    <source>
        <dbReference type="SAM" id="MobiDB-lite"/>
    </source>
</evidence>
<accession>A0AB39U938</accession>
<feature type="compositionally biased region" description="Basic and acidic residues" evidence="1">
    <location>
        <begin position="243"/>
        <end position="269"/>
    </location>
</feature>
<dbReference type="KEGG" id="baqk:QN215_04115"/>